<dbReference type="Proteomes" id="UP000676194">
    <property type="component" value="Chromosome"/>
</dbReference>
<evidence type="ECO:0000313" key="1">
    <source>
        <dbReference type="EMBL" id="QVL31780.1"/>
    </source>
</evidence>
<dbReference type="AlphaFoldDB" id="A0A8E6EUS6"/>
<gene>
    <name evidence="1" type="ORF">KIH39_23545</name>
</gene>
<organism evidence="1 2">
    <name type="scientific">Telmatocola sphagniphila</name>
    <dbReference type="NCBI Taxonomy" id="1123043"/>
    <lineage>
        <taxon>Bacteria</taxon>
        <taxon>Pseudomonadati</taxon>
        <taxon>Planctomycetota</taxon>
        <taxon>Planctomycetia</taxon>
        <taxon>Gemmatales</taxon>
        <taxon>Gemmataceae</taxon>
    </lineage>
</organism>
<proteinExistence type="predicted"/>
<evidence type="ECO:0000313" key="2">
    <source>
        <dbReference type="Proteomes" id="UP000676194"/>
    </source>
</evidence>
<dbReference type="KEGG" id="tsph:KIH39_23545"/>
<protein>
    <submittedName>
        <fullName evidence="1">Uncharacterized protein</fullName>
    </submittedName>
</protein>
<reference evidence="1" key="1">
    <citation type="submission" date="2021-05" db="EMBL/GenBank/DDBJ databases">
        <title>Complete genome sequence of the cellulolytic planctomycete Telmatocola sphagniphila SP2T and characterization of the first cellulase from planctomycetes.</title>
        <authorList>
            <person name="Rakitin A.L."/>
            <person name="Beletsky A.V."/>
            <person name="Naumoff D.G."/>
            <person name="Kulichevskaya I.S."/>
            <person name="Mardanov A.V."/>
            <person name="Ravin N.V."/>
            <person name="Dedysh S.N."/>
        </authorList>
    </citation>
    <scope>NUCLEOTIDE SEQUENCE</scope>
    <source>
        <strain evidence="1">SP2T</strain>
    </source>
</reference>
<name>A0A8E6EUS6_9BACT</name>
<keyword evidence="2" id="KW-1185">Reference proteome</keyword>
<accession>A0A8E6EUS6</accession>
<dbReference type="EMBL" id="CP074694">
    <property type="protein sequence ID" value="QVL31780.1"/>
    <property type="molecule type" value="Genomic_DNA"/>
</dbReference>
<sequence>MSTNIVTVLTIIGKASVQVEEACSEILNRKKKPKKRDLSLGSDDWTAEDHKALENLCENLLNIASQLPVVYYSQYLDGWSMCDSRWFFLEWPDGIRRQIYGDDYGLVYYPQSICNSILEQLKKIKRRRNVVAENRMYNDRLREAIDAASWIKAPFVVVAFSKCLGGSRLDDEIEASQNQEIDLHAVKPSDKPPSGRLTFGVNF</sequence>
<dbReference type="RefSeq" id="WP_213496062.1">
    <property type="nucleotide sequence ID" value="NZ_CP074694.1"/>
</dbReference>